<protein>
    <recommendedName>
        <fullName evidence="1">Ariadne domain-containing protein</fullName>
    </recommendedName>
</protein>
<proteinExistence type="predicted"/>
<accession>A0A4P9W952</accession>
<dbReference type="Gene3D" id="1.20.120.1750">
    <property type="match status" value="1"/>
</dbReference>
<dbReference type="InterPro" id="IPR045840">
    <property type="entry name" value="Ariadne"/>
</dbReference>
<reference evidence="3" key="1">
    <citation type="journal article" date="2018" name="Nat. Microbiol.">
        <title>Leveraging single-cell genomics to expand the fungal tree of life.</title>
        <authorList>
            <person name="Ahrendt S.R."/>
            <person name="Quandt C.A."/>
            <person name="Ciobanu D."/>
            <person name="Clum A."/>
            <person name="Salamov A."/>
            <person name="Andreopoulos B."/>
            <person name="Cheng J.F."/>
            <person name="Woyke T."/>
            <person name="Pelin A."/>
            <person name="Henrissat B."/>
            <person name="Reynolds N.K."/>
            <person name="Benny G.L."/>
            <person name="Smith M.E."/>
            <person name="James T.Y."/>
            <person name="Grigoriev I.V."/>
        </authorList>
    </citation>
    <scope>NUCLEOTIDE SEQUENCE [LARGE SCALE GENOMIC DNA]</scope>
</reference>
<gene>
    <name evidence="2" type="ORF">BDK51DRAFT_26731</name>
</gene>
<organism evidence="2 3">
    <name type="scientific">Blyttiomyces helicus</name>
    <dbReference type="NCBI Taxonomy" id="388810"/>
    <lineage>
        <taxon>Eukaryota</taxon>
        <taxon>Fungi</taxon>
        <taxon>Fungi incertae sedis</taxon>
        <taxon>Chytridiomycota</taxon>
        <taxon>Chytridiomycota incertae sedis</taxon>
        <taxon>Chytridiomycetes</taxon>
        <taxon>Chytridiomycetes incertae sedis</taxon>
        <taxon>Blyttiomyces</taxon>
    </lineage>
</organism>
<evidence type="ECO:0000313" key="2">
    <source>
        <dbReference type="EMBL" id="RKO87320.1"/>
    </source>
</evidence>
<evidence type="ECO:0000259" key="1">
    <source>
        <dbReference type="Pfam" id="PF19422"/>
    </source>
</evidence>
<evidence type="ECO:0000313" key="3">
    <source>
        <dbReference type="Proteomes" id="UP000269721"/>
    </source>
</evidence>
<dbReference type="Proteomes" id="UP000269721">
    <property type="component" value="Unassembled WGS sequence"/>
</dbReference>
<keyword evidence="3" id="KW-1185">Reference proteome</keyword>
<sequence length="230" mass="26450">PWHGYDKRFDVDQAGAGVDAQRFKNRRYFHYFVRFDNHARAGLQTAALCQKTEETMLSLQDETSLTFIETQFLQKAVETIINARRILKNTYVIAFYMERPSNAAEMFEQIQEDLESATEKLTEMVESPVEAWTEDTRAIRCKVLDQTAYVGTRAKVVMQDFAEGIREKRWAFAVTSGDKTWLKLLFRRPLKRNEHKAAGGMGKRIQRCCETHPGSETLLGVIEPAASNFL</sequence>
<dbReference type="Pfam" id="PF19422">
    <property type="entry name" value="Ariadne"/>
    <property type="match status" value="1"/>
</dbReference>
<feature type="domain" description="Ariadne" evidence="1">
    <location>
        <begin position="27"/>
        <end position="150"/>
    </location>
</feature>
<name>A0A4P9W952_9FUNG</name>
<dbReference type="OrthoDB" id="10009520at2759"/>
<feature type="non-terminal residue" evidence="2">
    <location>
        <position position="1"/>
    </location>
</feature>
<dbReference type="EMBL" id="KZ997511">
    <property type="protein sequence ID" value="RKO87320.1"/>
    <property type="molecule type" value="Genomic_DNA"/>
</dbReference>
<dbReference type="AlphaFoldDB" id="A0A4P9W952"/>